<dbReference type="Proteomes" id="UP001597519">
    <property type="component" value="Unassembled WGS sequence"/>
</dbReference>
<proteinExistence type="predicted"/>
<accession>A0ABW5X0S6</accession>
<feature type="compositionally biased region" description="Low complexity" evidence="1">
    <location>
        <begin position="137"/>
        <end position="148"/>
    </location>
</feature>
<reference evidence="4" key="1">
    <citation type="journal article" date="2019" name="Int. J. Syst. Evol. Microbiol.">
        <title>The Global Catalogue of Microorganisms (GCM) 10K type strain sequencing project: providing services to taxonomists for standard genome sequencing and annotation.</title>
        <authorList>
            <consortium name="The Broad Institute Genomics Platform"/>
            <consortium name="The Broad Institute Genome Sequencing Center for Infectious Disease"/>
            <person name="Wu L."/>
            <person name="Ma J."/>
        </authorList>
    </citation>
    <scope>NUCLEOTIDE SEQUENCE [LARGE SCALE GENOMIC DNA]</scope>
    <source>
        <strain evidence="4">KCTC 33575</strain>
    </source>
</reference>
<comment type="caution">
    <text evidence="3">The sequence shown here is derived from an EMBL/GenBank/DDBJ whole genome shotgun (WGS) entry which is preliminary data.</text>
</comment>
<keyword evidence="4" id="KW-1185">Reference proteome</keyword>
<protein>
    <recommendedName>
        <fullName evidence="5">Transglycosylase</fullName>
    </recommendedName>
</protein>
<dbReference type="RefSeq" id="WP_377774622.1">
    <property type="nucleotide sequence ID" value="NZ_JBHUOQ010000004.1"/>
</dbReference>
<sequence length="233" mass="25624">MKKTILTTTLILGLGAASITADQDAEASEQSINHGELAQKAQSNSNELNNAPLHEGEYDYNFNHNNVDYNFSSDGTNYSWEYNGYNNEQAQEVSEPVQYDVQEEQVAEPVQNTEPVQQETQEAEVESVEPVQNTEETSQPAAPTASSSNDGSVKEQFLAAGGTDAMWESIVMPESSGDPNAVNELGYQGLGQTKESWGTGSVQEQTEGMLNYAEERYGSVDAAMDFRNQNNWW</sequence>
<name>A0ABW5X0S6_9STAP</name>
<gene>
    <name evidence="3" type="ORF">ACFSX4_11190</name>
</gene>
<evidence type="ECO:0000256" key="2">
    <source>
        <dbReference type="SAM" id="SignalP"/>
    </source>
</evidence>
<evidence type="ECO:0008006" key="5">
    <source>
        <dbReference type="Google" id="ProtNLM"/>
    </source>
</evidence>
<evidence type="ECO:0000256" key="1">
    <source>
        <dbReference type="SAM" id="MobiDB-lite"/>
    </source>
</evidence>
<evidence type="ECO:0000313" key="4">
    <source>
        <dbReference type="Proteomes" id="UP001597519"/>
    </source>
</evidence>
<evidence type="ECO:0000313" key="3">
    <source>
        <dbReference type="EMBL" id="MFD2831028.1"/>
    </source>
</evidence>
<feature type="signal peptide" evidence="2">
    <location>
        <begin position="1"/>
        <end position="21"/>
    </location>
</feature>
<keyword evidence="2" id="KW-0732">Signal</keyword>
<feature type="chain" id="PRO_5045655364" description="Transglycosylase" evidence="2">
    <location>
        <begin position="22"/>
        <end position="233"/>
    </location>
</feature>
<feature type="region of interest" description="Disordered" evidence="1">
    <location>
        <begin position="105"/>
        <end position="152"/>
    </location>
</feature>
<feature type="compositionally biased region" description="Polar residues" evidence="1">
    <location>
        <begin position="110"/>
        <end position="120"/>
    </location>
</feature>
<dbReference type="EMBL" id="JBHUOQ010000004">
    <property type="protein sequence ID" value="MFD2831028.1"/>
    <property type="molecule type" value="Genomic_DNA"/>
</dbReference>
<organism evidence="3 4">
    <name type="scientific">Corticicoccus populi</name>
    <dbReference type="NCBI Taxonomy" id="1812821"/>
    <lineage>
        <taxon>Bacteria</taxon>
        <taxon>Bacillati</taxon>
        <taxon>Bacillota</taxon>
        <taxon>Bacilli</taxon>
        <taxon>Bacillales</taxon>
        <taxon>Staphylococcaceae</taxon>
        <taxon>Corticicoccus</taxon>
    </lineage>
</organism>